<dbReference type="CDD" id="cd06225">
    <property type="entry name" value="HAMP"/>
    <property type="match status" value="1"/>
</dbReference>
<dbReference type="InterPro" id="IPR036890">
    <property type="entry name" value="HATPase_C_sf"/>
</dbReference>
<dbReference type="PROSITE" id="PS50885">
    <property type="entry name" value="HAMP"/>
    <property type="match status" value="1"/>
</dbReference>
<keyword evidence="6 11" id="KW-0812">Transmembrane</keyword>
<dbReference type="CDD" id="cd00082">
    <property type="entry name" value="HisKA"/>
    <property type="match status" value="1"/>
</dbReference>
<evidence type="ECO:0000259" key="12">
    <source>
        <dbReference type="PROSITE" id="PS50109"/>
    </source>
</evidence>
<keyword evidence="9" id="KW-0902">Two-component regulatory system</keyword>
<evidence type="ECO:0000256" key="5">
    <source>
        <dbReference type="ARBA" id="ARBA00022679"/>
    </source>
</evidence>
<dbReference type="PROSITE" id="PS50109">
    <property type="entry name" value="HIS_KIN"/>
    <property type="match status" value="1"/>
</dbReference>
<evidence type="ECO:0000259" key="13">
    <source>
        <dbReference type="PROSITE" id="PS50885"/>
    </source>
</evidence>
<keyword evidence="7 14" id="KW-0418">Kinase</keyword>
<dbReference type="SMART" id="SM00388">
    <property type="entry name" value="HisKA"/>
    <property type="match status" value="1"/>
</dbReference>
<sequence>MRSLSLRARFTIAASLFLIVSCTALTVVAHYSANRMIDAVMLEPSIVAEDTVAGGEPAALTEPASEAAPAGGQLLYDAFRRETTLATVLIVLAGSVGAYFAASYVQKPLRRLSEEVKSRDAGNFAQPLPVPRSADEIRDLTLSFNQLLAQLQRSFALQRQFSADAAHELRTPLAVLQTKVDVFALSPHLDDETRIFIVNLQAQIRRLTDLVEDLLLFSRDVPLESAEPVPLAPLLSDVADELAALADEKCIAVRVQETQAVVRGQDGLLERVFYNLLENAIKYSPAGTAIDVAVGTDGECTTVSFADEGCGVPEELREAIFEPFFRVDASRSHLTGGNGLGLALCKKILERHGASIRVLPHTPRGSIFQVSFPA</sequence>
<evidence type="ECO:0000313" key="15">
    <source>
        <dbReference type="Proteomes" id="UP000253805"/>
    </source>
</evidence>
<dbReference type="InterPro" id="IPR003594">
    <property type="entry name" value="HATPase_dom"/>
</dbReference>
<dbReference type="EC" id="2.7.13.3" evidence="3"/>
<dbReference type="SUPFAM" id="SSF47384">
    <property type="entry name" value="Homodimeric domain of signal transducing histidine kinase"/>
    <property type="match status" value="1"/>
</dbReference>
<keyword evidence="8 11" id="KW-1133">Transmembrane helix</keyword>
<organism evidence="14 15">
    <name type="scientific">Adlercreutzia equolifaciens subsp. celatus</name>
    <dbReference type="NCBI Taxonomy" id="394340"/>
    <lineage>
        <taxon>Bacteria</taxon>
        <taxon>Bacillati</taxon>
        <taxon>Actinomycetota</taxon>
        <taxon>Coriobacteriia</taxon>
        <taxon>Eggerthellales</taxon>
        <taxon>Eggerthellaceae</taxon>
        <taxon>Adlercreutzia</taxon>
    </lineage>
</organism>
<feature type="domain" description="HAMP" evidence="13">
    <location>
        <begin position="103"/>
        <end position="156"/>
    </location>
</feature>
<dbReference type="SMART" id="SM00387">
    <property type="entry name" value="HATPase_c"/>
    <property type="match status" value="1"/>
</dbReference>
<proteinExistence type="predicted"/>
<comment type="caution">
    <text evidence="14">The sequence shown here is derived from an EMBL/GenBank/DDBJ whole genome shotgun (WGS) entry which is preliminary data.</text>
</comment>
<dbReference type="InterPro" id="IPR050428">
    <property type="entry name" value="TCS_sensor_his_kinase"/>
</dbReference>
<dbReference type="GO" id="GO:0000155">
    <property type="term" value="F:phosphorelay sensor kinase activity"/>
    <property type="evidence" value="ECO:0007669"/>
    <property type="project" value="InterPro"/>
</dbReference>
<dbReference type="RefSeq" id="WP_114548786.1">
    <property type="nucleotide sequence ID" value="NZ_PPUT01000009.1"/>
</dbReference>
<evidence type="ECO:0000256" key="6">
    <source>
        <dbReference type="ARBA" id="ARBA00022692"/>
    </source>
</evidence>
<evidence type="ECO:0000256" key="4">
    <source>
        <dbReference type="ARBA" id="ARBA00022553"/>
    </source>
</evidence>
<protein>
    <recommendedName>
        <fullName evidence="3">histidine kinase</fullName>
        <ecNumber evidence="3">2.7.13.3</ecNumber>
    </recommendedName>
</protein>
<dbReference type="InterPro" id="IPR003660">
    <property type="entry name" value="HAMP_dom"/>
</dbReference>
<dbReference type="InterPro" id="IPR005467">
    <property type="entry name" value="His_kinase_dom"/>
</dbReference>
<dbReference type="Gene3D" id="6.10.340.10">
    <property type="match status" value="1"/>
</dbReference>
<dbReference type="Gene3D" id="1.10.287.130">
    <property type="match status" value="1"/>
</dbReference>
<dbReference type="FunFam" id="3.30.565.10:FF:000006">
    <property type="entry name" value="Sensor histidine kinase WalK"/>
    <property type="match status" value="1"/>
</dbReference>
<evidence type="ECO:0000256" key="2">
    <source>
        <dbReference type="ARBA" id="ARBA00004236"/>
    </source>
</evidence>
<gene>
    <name evidence="14" type="ORF">C1850_04685</name>
</gene>
<dbReference type="Pfam" id="PF02518">
    <property type="entry name" value="HATPase_c"/>
    <property type="match status" value="1"/>
</dbReference>
<dbReference type="SMART" id="SM00304">
    <property type="entry name" value="HAMP"/>
    <property type="match status" value="1"/>
</dbReference>
<evidence type="ECO:0000256" key="11">
    <source>
        <dbReference type="SAM" id="Phobius"/>
    </source>
</evidence>
<evidence type="ECO:0000313" key="14">
    <source>
        <dbReference type="EMBL" id="RDC45419.1"/>
    </source>
</evidence>
<feature type="domain" description="Histidine kinase" evidence="12">
    <location>
        <begin position="164"/>
        <end position="374"/>
    </location>
</feature>
<dbReference type="Pfam" id="PF00672">
    <property type="entry name" value="HAMP"/>
    <property type="match status" value="1"/>
</dbReference>
<name>A0A369P2R0_9ACTN</name>
<dbReference type="InterPro" id="IPR004358">
    <property type="entry name" value="Sig_transdc_His_kin-like_C"/>
</dbReference>
<dbReference type="InterPro" id="IPR036097">
    <property type="entry name" value="HisK_dim/P_sf"/>
</dbReference>
<comment type="catalytic activity">
    <reaction evidence="1">
        <text>ATP + protein L-histidine = ADP + protein N-phospho-L-histidine.</text>
        <dbReference type="EC" id="2.7.13.3"/>
    </reaction>
</comment>
<evidence type="ECO:0000256" key="8">
    <source>
        <dbReference type="ARBA" id="ARBA00022989"/>
    </source>
</evidence>
<dbReference type="PANTHER" id="PTHR45436">
    <property type="entry name" value="SENSOR HISTIDINE KINASE YKOH"/>
    <property type="match status" value="1"/>
</dbReference>
<accession>A0A369P2R0</accession>
<dbReference type="SUPFAM" id="SSF55874">
    <property type="entry name" value="ATPase domain of HSP90 chaperone/DNA topoisomerase II/histidine kinase"/>
    <property type="match status" value="1"/>
</dbReference>
<dbReference type="Pfam" id="PF00512">
    <property type="entry name" value="HisKA"/>
    <property type="match status" value="1"/>
</dbReference>
<dbReference type="PANTHER" id="PTHR45436:SF5">
    <property type="entry name" value="SENSOR HISTIDINE KINASE TRCS"/>
    <property type="match status" value="1"/>
</dbReference>
<keyword evidence="5" id="KW-0808">Transferase</keyword>
<dbReference type="PROSITE" id="PS51257">
    <property type="entry name" value="PROKAR_LIPOPROTEIN"/>
    <property type="match status" value="1"/>
</dbReference>
<dbReference type="PRINTS" id="PR00344">
    <property type="entry name" value="BCTRLSENSOR"/>
</dbReference>
<evidence type="ECO:0000256" key="1">
    <source>
        <dbReference type="ARBA" id="ARBA00000085"/>
    </source>
</evidence>
<evidence type="ECO:0000256" key="10">
    <source>
        <dbReference type="ARBA" id="ARBA00023136"/>
    </source>
</evidence>
<dbReference type="SUPFAM" id="SSF158472">
    <property type="entry name" value="HAMP domain-like"/>
    <property type="match status" value="1"/>
</dbReference>
<keyword evidence="4" id="KW-0597">Phosphoprotein</keyword>
<comment type="subcellular location">
    <subcellularLocation>
        <location evidence="2">Cell membrane</location>
    </subcellularLocation>
</comment>
<dbReference type="Gene3D" id="3.30.565.10">
    <property type="entry name" value="Histidine kinase-like ATPase, C-terminal domain"/>
    <property type="match status" value="1"/>
</dbReference>
<dbReference type="AlphaFoldDB" id="A0A369P2R0"/>
<keyword evidence="10 11" id="KW-0472">Membrane</keyword>
<evidence type="ECO:0000256" key="3">
    <source>
        <dbReference type="ARBA" id="ARBA00012438"/>
    </source>
</evidence>
<feature type="transmembrane region" description="Helical" evidence="11">
    <location>
        <begin position="12"/>
        <end position="33"/>
    </location>
</feature>
<dbReference type="EMBL" id="PPUT01000009">
    <property type="protein sequence ID" value="RDC45419.1"/>
    <property type="molecule type" value="Genomic_DNA"/>
</dbReference>
<reference evidence="14 15" key="1">
    <citation type="journal article" date="2018" name="Elife">
        <title>Discovery and characterization of a prevalent human gut bacterial enzyme sufficient for the inactivation of a family of plant toxins.</title>
        <authorList>
            <person name="Koppel N."/>
            <person name="Bisanz J.E."/>
            <person name="Pandelia M.E."/>
            <person name="Turnbaugh P.J."/>
            <person name="Balskus E.P."/>
        </authorList>
    </citation>
    <scope>NUCLEOTIDE SEQUENCE [LARGE SCALE GENOMIC DNA]</scope>
    <source>
        <strain evidence="14 15">OB21 GAM 11</strain>
    </source>
</reference>
<feature type="transmembrane region" description="Helical" evidence="11">
    <location>
        <begin position="84"/>
        <end position="105"/>
    </location>
</feature>
<dbReference type="GO" id="GO:0005886">
    <property type="term" value="C:plasma membrane"/>
    <property type="evidence" value="ECO:0007669"/>
    <property type="project" value="UniProtKB-SubCell"/>
</dbReference>
<dbReference type="InterPro" id="IPR003661">
    <property type="entry name" value="HisK_dim/P_dom"/>
</dbReference>
<evidence type="ECO:0000256" key="9">
    <source>
        <dbReference type="ARBA" id="ARBA00023012"/>
    </source>
</evidence>
<evidence type="ECO:0000256" key="7">
    <source>
        <dbReference type="ARBA" id="ARBA00022777"/>
    </source>
</evidence>
<dbReference type="Proteomes" id="UP000253805">
    <property type="component" value="Unassembled WGS sequence"/>
</dbReference>